<comment type="caution">
    <text evidence="2">The sequence shown here is derived from an EMBL/GenBank/DDBJ whole genome shotgun (WGS) entry which is preliminary data.</text>
</comment>
<dbReference type="EMBL" id="JAJSOF020000005">
    <property type="protein sequence ID" value="KAJ4447671.1"/>
    <property type="molecule type" value="Genomic_DNA"/>
</dbReference>
<reference evidence="2 3" key="1">
    <citation type="journal article" date="2022" name="Allergy">
        <title>Genome assembly and annotation of Periplaneta americana reveal a comprehensive cockroach allergen profile.</title>
        <authorList>
            <person name="Wang L."/>
            <person name="Xiong Q."/>
            <person name="Saelim N."/>
            <person name="Wang L."/>
            <person name="Nong W."/>
            <person name="Wan A.T."/>
            <person name="Shi M."/>
            <person name="Liu X."/>
            <person name="Cao Q."/>
            <person name="Hui J.H.L."/>
            <person name="Sookrung N."/>
            <person name="Leung T.F."/>
            <person name="Tungtrongchitr A."/>
            <person name="Tsui S.K.W."/>
        </authorList>
    </citation>
    <scope>NUCLEOTIDE SEQUENCE [LARGE SCALE GENOMIC DNA]</scope>
    <source>
        <strain evidence="2">PWHHKU_190912</strain>
    </source>
</reference>
<evidence type="ECO:0000313" key="3">
    <source>
        <dbReference type="Proteomes" id="UP001148838"/>
    </source>
</evidence>
<keyword evidence="3" id="KW-1185">Reference proteome</keyword>
<name>A0ABQ8TLY7_PERAM</name>
<sequence length="101" mass="10749">MAGLSEGSNEPPGSLKATATDKKSARSCYTRPNLQGVGVGESADWVAARTNHPTRGLLSLQAYTPPDRQGPCKSDPADWVISVNHESLLEESQLTETNLSP</sequence>
<evidence type="ECO:0000313" key="2">
    <source>
        <dbReference type="EMBL" id="KAJ4447671.1"/>
    </source>
</evidence>
<dbReference type="Proteomes" id="UP001148838">
    <property type="component" value="Unassembled WGS sequence"/>
</dbReference>
<organism evidence="2 3">
    <name type="scientific">Periplaneta americana</name>
    <name type="common">American cockroach</name>
    <name type="synonym">Blatta americana</name>
    <dbReference type="NCBI Taxonomy" id="6978"/>
    <lineage>
        <taxon>Eukaryota</taxon>
        <taxon>Metazoa</taxon>
        <taxon>Ecdysozoa</taxon>
        <taxon>Arthropoda</taxon>
        <taxon>Hexapoda</taxon>
        <taxon>Insecta</taxon>
        <taxon>Pterygota</taxon>
        <taxon>Neoptera</taxon>
        <taxon>Polyneoptera</taxon>
        <taxon>Dictyoptera</taxon>
        <taxon>Blattodea</taxon>
        <taxon>Blattoidea</taxon>
        <taxon>Blattidae</taxon>
        <taxon>Blattinae</taxon>
        <taxon>Periplaneta</taxon>
    </lineage>
</organism>
<evidence type="ECO:0000256" key="1">
    <source>
        <dbReference type="SAM" id="MobiDB-lite"/>
    </source>
</evidence>
<accession>A0ABQ8TLY7</accession>
<proteinExistence type="predicted"/>
<protein>
    <submittedName>
        <fullName evidence="2">Uncharacterized protein</fullName>
    </submittedName>
</protein>
<feature type="region of interest" description="Disordered" evidence="1">
    <location>
        <begin position="1"/>
        <end position="40"/>
    </location>
</feature>
<gene>
    <name evidence="2" type="ORF">ANN_09678</name>
</gene>